<protein>
    <submittedName>
        <fullName evidence="2">DUF5994 family protein</fullName>
    </submittedName>
</protein>
<dbReference type="Pfam" id="PF19457">
    <property type="entry name" value="DUF5994"/>
    <property type="match status" value="1"/>
</dbReference>
<reference evidence="2 3" key="1">
    <citation type="journal article" date="2019" name="Int. J. Syst. Evol. Microbiol.">
        <title>The Global Catalogue of Microorganisms (GCM) 10K type strain sequencing project: providing services to taxonomists for standard genome sequencing and annotation.</title>
        <authorList>
            <consortium name="The Broad Institute Genomics Platform"/>
            <consortium name="The Broad Institute Genome Sequencing Center for Infectious Disease"/>
            <person name="Wu L."/>
            <person name="Ma J."/>
        </authorList>
    </citation>
    <scope>NUCLEOTIDE SEQUENCE [LARGE SCALE GENOMIC DNA]</scope>
    <source>
        <strain evidence="2 3">JCM 13002</strain>
    </source>
</reference>
<evidence type="ECO:0000313" key="2">
    <source>
        <dbReference type="EMBL" id="GAA1107023.1"/>
    </source>
</evidence>
<gene>
    <name evidence="2" type="ORF">GCM10009663_56250</name>
</gene>
<evidence type="ECO:0000313" key="3">
    <source>
        <dbReference type="Proteomes" id="UP001499987"/>
    </source>
</evidence>
<dbReference type="Proteomes" id="UP001499987">
    <property type="component" value="Unassembled WGS sequence"/>
</dbReference>
<proteinExistence type="predicted"/>
<name>A0ABN1TXI9_9ACTN</name>
<comment type="caution">
    <text evidence="2">The sequence shown here is derived from an EMBL/GenBank/DDBJ whole genome shotgun (WGS) entry which is preliminary data.</text>
</comment>
<dbReference type="InterPro" id="IPR046036">
    <property type="entry name" value="DUF5994"/>
</dbReference>
<sequence length="177" mass="18888">MPDAGTRPSAPTSPGRVFHMTATSDPTAARPPGPEPPVRLSLTPEGATPGRLDGAWWPRSHDLLRELPPLAAALDPTWGKITRVTVNPTHWPVIPRRVPVEGHVIHVGWFEQEQDADEVMVCSFVPLRLELLVIPPEAEASAAEWLMTAASDPANTRTGTDLLTAAGVPTADPRAGG</sequence>
<accession>A0ABN1TXI9</accession>
<dbReference type="EMBL" id="BAAALD010000069">
    <property type="protein sequence ID" value="GAA1107023.1"/>
    <property type="molecule type" value="Genomic_DNA"/>
</dbReference>
<keyword evidence="3" id="KW-1185">Reference proteome</keyword>
<feature type="region of interest" description="Disordered" evidence="1">
    <location>
        <begin position="1"/>
        <end position="47"/>
    </location>
</feature>
<organism evidence="2 3">
    <name type="scientific">Kitasatospora arboriphila</name>
    <dbReference type="NCBI Taxonomy" id="258052"/>
    <lineage>
        <taxon>Bacteria</taxon>
        <taxon>Bacillati</taxon>
        <taxon>Actinomycetota</taxon>
        <taxon>Actinomycetes</taxon>
        <taxon>Kitasatosporales</taxon>
        <taxon>Streptomycetaceae</taxon>
        <taxon>Kitasatospora</taxon>
    </lineage>
</organism>
<evidence type="ECO:0000256" key="1">
    <source>
        <dbReference type="SAM" id="MobiDB-lite"/>
    </source>
</evidence>